<keyword evidence="2" id="KW-1185">Reference proteome</keyword>
<evidence type="ECO:0000313" key="1">
    <source>
        <dbReference type="EMBL" id="MTH33057.1"/>
    </source>
</evidence>
<name>A0A844H3E1_9RHOB</name>
<sequence length="168" mass="17998">MQTTSEIILRALRRIGVVASDEPATADQTASGLDALNEIGQSFRVNGVQFDMPILGPATQMPIDSPCLAAFQTILAARLAEEFGQPGPDPAPAWAQIAAYYYEPVLSGLFDLTRTASQRRRHSIIMCPGFAGAPPAPPPPPPIIPTAWTDATPWSDAAAWDDSIQWSI</sequence>
<dbReference type="Gene3D" id="1.10.3230.20">
    <property type="entry name" value="P22 tail accessory factor (Gp4)"/>
    <property type="match status" value="1"/>
</dbReference>
<accession>A0A844H3E1</accession>
<dbReference type="AlphaFoldDB" id="A0A844H3E1"/>
<dbReference type="EMBL" id="WMIF01000001">
    <property type="protein sequence ID" value="MTH33057.1"/>
    <property type="molecule type" value="Genomic_DNA"/>
</dbReference>
<gene>
    <name evidence="1" type="ORF">GL279_00395</name>
</gene>
<organism evidence="1 2">
    <name type="scientific">Paracoccus limosus</name>
    <dbReference type="NCBI Taxonomy" id="913252"/>
    <lineage>
        <taxon>Bacteria</taxon>
        <taxon>Pseudomonadati</taxon>
        <taxon>Pseudomonadota</taxon>
        <taxon>Alphaproteobacteria</taxon>
        <taxon>Rhodobacterales</taxon>
        <taxon>Paracoccaceae</taxon>
        <taxon>Paracoccus</taxon>
    </lineage>
</organism>
<evidence type="ECO:0000313" key="2">
    <source>
        <dbReference type="Proteomes" id="UP000442533"/>
    </source>
</evidence>
<protein>
    <submittedName>
        <fullName evidence="1">Uncharacterized protein</fullName>
    </submittedName>
</protein>
<dbReference type="OrthoDB" id="7872463at2"/>
<proteinExistence type="predicted"/>
<comment type="caution">
    <text evidence="1">The sequence shown here is derived from an EMBL/GenBank/DDBJ whole genome shotgun (WGS) entry which is preliminary data.</text>
</comment>
<dbReference type="Proteomes" id="UP000442533">
    <property type="component" value="Unassembled WGS sequence"/>
</dbReference>
<reference evidence="1 2" key="1">
    <citation type="submission" date="2019-11" db="EMBL/GenBank/DDBJ databases">
        <authorList>
            <person name="Dong K."/>
        </authorList>
    </citation>
    <scope>NUCLEOTIDE SEQUENCE [LARGE SCALE GENOMIC DNA]</scope>
    <source>
        <strain evidence="1 2">JCM 17370</strain>
    </source>
</reference>
<dbReference type="InterPro" id="IPR038258">
    <property type="entry name" value="Gp4_sf"/>
</dbReference>
<dbReference type="RefSeq" id="WP_155062625.1">
    <property type="nucleotide sequence ID" value="NZ_WMIF01000001.1"/>
</dbReference>